<protein>
    <submittedName>
        <fullName evidence="2">Uncharacterized protein</fullName>
    </submittedName>
</protein>
<organism evidence="2 3">
    <name type="scientific">Camelus dromedarius</name>
    <name type="common">Dromedary</name>
    <name type="synonym">Arabian camel</name>
    <dbReference type="NCBI Taxonomy" id="9838"/>
    <lineage>
        <taxon>Eukaryota</taxon>
        <taxon>Metazoa</taxon>
        <taxon>Chordata</taxon>
        <taxon>Craniata</taxon>
        <taxon>Vertebrata</taxon>
        <taxon>Euteleostomi</taxon>
        <taxon>Mammalia</taxon>
        <taxon>Eutheria</taxon>
        <taxon>Laurasiatheria</taxon>
        <taxon>Artiodactyla</taxon>
        <taxon>Tylopoda</taxon>
        <taxon>Camelidae</taxon>
        <taxon>Camelus</taxon>
    </lineage>
</organism>
<evidence type="ECO:0000313" key="3">
    <source>
        <dbReference type="Proteomes" id="UP000299084"/>
    </source>
</evidence>
<proteinExistence type="predicted"/>
<dbReference type="EMBL" id="JWIN03000003">
    <property type="protein sequence ID" value="KAB1281790.1"/>
    <property type="molecule type" value="Genomic_DNA"/>
</dbReference>
<sequence length="478" mass="50318">MQNGAGELPETLAAPCSCAPPHGPSFRQSVDSGFSPQRGCQGWPAPELLEEVWGSGKRGGAVGLPAAPQVGAWEEAAAQFKQTWGPLRGLVASGSGGGRGLCGQMPHPPHFGPESVLRDEWEPQERLKLCFFRGFSFFLDKLRKRPQLLLSPVSPLREGSSHSCIPSVPEADMLSHIPTRGPKLGLVHPPPSSDSPLRPMTVSSVAALLMLSEPSSCAKSSPLIRWDSTQARSFSHSDMPLLFPAHTSDALKTLDLSAKEVASSFHQPQGGSVGENLGAGPRRAGVPGGPKGSGNDLSGDIKSKGGGRGEMTASNQMGLLLLPGLSRIGDLQLWNRRAAFLRLLTQNKEAAEASVGLLGFCVKRAGEMEDETLKAPSFLHPGATRSARPPAGGAVSLRSSLQKTLQPFSTSDCFPASTHGGVYGDPGVSHQLGAFIESHPANNTAGGGLRETQTKTPGPHFLHTCVLLDCALLFPLPY</sequence>
<accession>A0A5N4EEM9</accession>
<feature type="region of interest" description="Disordered" evidence="1">
    <location>
        <begin position="265"/>
        <end position="309"/>
    </location>
</feature>
<dbReference type="AlphaFoldDB" id="A0A5N4EEM9"/>
<comment type="caution">
    <text evidence="2">The sequence shown here is derived from an EMBL/GenBank/DDBJ whole genome shotgun (WGS) entry which is preliminary data.</text>
</comment>
<gene>
    <name evidence="2" type="ORF">Cadr_000004346</name>
</gene>
<dbReference type="Proteomes" id="UP000299084">
    <property type="component" value="Unassembled WGS sequence"/>
</dbReference>
<keyword evidence="3" id="KW-1185">Reference proteome</keyword>
<reference evidence="2 3" key="1">
    <citation type="journal article" date="2019" name="Mol. Ecol. Resour.">
        <title>Improving Illumina assemblies with Hi-C and long reads: an example with the North African dromedary.</title>
        <authorList>
            <person name="Elbers J.P."/>
            <person name="Rogers M.F."/>
            <person name="Perelman P.L."/>
            <person name="Proskuryakova A.A."/>
            <person name="Serdyukova N.A."/>
            <person name="Johnson W.E."/>
            <person name="Horin P."/>
            <person name="Corander J."/>
            <person name="Murphy D."/>
            <person name="Burger P.A."/>
        </authorList>
    </citation>
    <scope>NUCLEOTIDE SEQUENCE [LARGE SCALE GENOMIC DNA]</scope>
    <source>
        <strain evidence="2">Drom800</strain>
        <tissue evidence="2">Blood</tissue>
    </source>
</reference>
<name>A0A5N4EEM9_CAMDR</name>
<evidence type="ECO:0000256" key="1">
    <source>
        <dbReference type="SAM" id="MobiDB-lite"/>
    </source>
</evidence>
<evidence type="ECO:0000313" key="2">
    <source>
        <dbReference type="EMBL" id="KAB1281790.1"/>
    </source>
</evidence>